<keyword evidence="2" id="KW-1185">Reference proteome</keyword>
<gene>
    <name evidence="1" type="ORF">CRM22_003675</name>
</gene>
<comment type="caution">
    <text evidence="1">The sequence shown here is derived from an EMBL/GenBank/DDBJ whole genome shotgun (WGS) entry which is preliminary data.</text>
</comment>
<sequence length="100" mass="11144">MYSRLQSRGSHDHGSVRTILWRVSASSHSETSCLHATIGKLKIITTRWGTNLDLPCNKPAGQVIAEDYAGHSQHRSEQLGSRAIRMMNISMANQGRRATR</sequence>
<dbReference type="EMBL" id="SJOL01005965">
    <property type="protein sequence ID" value="TGZ69569.1"/>
    <property type="molecule type" value="Genomic_DNA"/>
</dbReference>
<proteinExistence type="predicted"/>
<evidence type="ECO:0000313" key="1">
    <source>
        <dbReference type="EMBL" id="TGZ69569.1"/>
    </source>
</evidence>
<reference evidence="1 2" key="1">
    <citation type="journal article" date="2019" name="BMC Genomics">
        <title>New insights from Opisthorchis felineus genome: update on genomics of the epidemiologically important liver flukes.</title>
        <authorList>
            <person name="Ershov N.I."/>
            <person name="Mordvinov V.A."/>
            <person name="Prokhortchouk E.B."/>
            <person name="Pakharukova M.Y."/>
            <person name="Gunbin K.V."/>
            <person name="Ustyantsev K."/>
            <person name="Genaev M.A."/>
            <person name="Blinov A.G."/>
            <person name="Mazur A."/>
            <person name="Boulygina E."/>
            <person name="Tsygankova S."/>
            <person name="Khrameeva E."/>
            <person name="Chekanov N."/>
            <person name="Fan G."/>
            <person name="Xiao A."/>
            <person name="Zhang H."/>
            <person name="Xu X."/>
            <person name="Yang H."/>
            <person name="Solovyev V."/>
            <person name="Lee S.M."/>
            <person name="Liu X."/>
            <person name="Afonnikov D.A."/>
            <person name="Skryabin K.G."/>
        </authorList>
    </citation>
    <scope>NUCLEOTIDE SEQUENCE [LARGE SCALE GENOMIC DNA]</scope>
    <source>
        <strain evidence="1">AK-0245</strain>
        <tissue evidence="1">Whole organism</tissue>
    </source>
</reference>
<accession>A0A4S2M575</accession>
<name>A0A4S2M575_OPIFE</name>
<protein>
    <submittedName>
        <fullName evidence="1">Uncharacterized protein</fullName>
    </submittedName>
</protein>
<evidence type="ECO:0000313" key="2">
    <source>
        <dbReference type="Proteomes" id="UP000308267"/>
    </source>
</evidence>
<dbReference type="AlphaFoldDB" id="A0A4S2M575"/>
<dbReference type="Proteomes" id="UP000308267">
    <property type="component" value="Unassembled WGS sequence"/>
</dbReference>
<organism evidence="1 2">
    <name type="scientific">Opisthorchis felineus</name>
    <dbReference type="NCBI Taxonomy" id="147828"/>
    <lineage>
        <taxon>Eukaryota</taxon>
        <taxon>Metazoa</taxon>
        <taxon>Spiralia</taxon>
        <taxon>Lophotrochozoa</taxon>
        <taxon>Platyhelminthes</taxon>
        <taxon>Trematoda</taxon>
        <taxon>Digenea</taxon>
        <taxon>Opisthorchiida</taxon>
        <taxon>Opisthorchiata</taxon>
        <taxon>Opisthorchiidae</taxon>
        <taxon>Opisthorchis</taxon>
    </lineage>
</organism>